<keyword evidence="2 3" id="KW-0067">ATP-binding</keyword>
<feature type="compositionally biased region" description="Low complexity" evidence="4">
    <location>
        <begin position="491"/>
        <end position="505"/>
    </location>
</feature>
<feature type="compositionally biased region" description="Low complexity" evidence="4">
    <location>
        <begin position="240"/>
        <end position="253"/>
    </location>
</feature>
<feature type="domain" description="CDC48 N-terminal subdomain" evidence="7">
    <location>
        <begin position="3"/>
        <end position="88"/>
    </location>
</feature>
<evidence type="ECO:0000259" key="6">
    <source>
        <dbReference type="SMART" id="SM01072"/>
    </source>
</evidence>
<dbReference type="SUPFAM" id="SSF52540">
    <property type="entry name" value="P-loop containing nucleoside triphosphate hydrolases"/>
    <property type="match status" value="2"/>
</dbReference>
<feature type="domain" description="AAA+ ATPase" evidence="5">
    <location>
        <begin position="296"/>
        <end position="430"/>
    </location>
</feature>
<evidence type="ECO:0000259" key="5">
    <source>
        <dbReference type="SMART" id="SM00382"/>
    </source>
</evidence>
<feature type="domain" description="CDC48" evidence="6">
    <location>
        <begin position="105"/>
        <end position="187"/>
    </location>
</feature>
<name>A0ABT1JK92_ACTCY</name>
<dbReference type="SMART" id="SM00382">
    <property type="entry name" value="AAA"/>
    <property type="match status" value="2"/>
</dbReference>
<evidence type="ECO:0000256" key="4">
    <source>
        <dbReference type="SAM" id="MobiDB-lite"/>
    </source>
</evidence>
<dbReference type="Pfam" id="PF17862">
    <property type="entry name" value="AAA_lid_3"/>
    <property type="match status" value="1"/>
</dbReference>
<comment type="similarity">
    <text evidence="3">Belongs to the AAA ATPase family.</text>
</comment>
<proteinExistence type="inferred from homology"/>
<feature type="region of interest" description="Disordered" evidence="4">
    <location>
        <begin position="558"/>
        <end position="631"/>
    </location>
</feature>
<dbReference type="Gene3D" id="1.10.8.60">
    <property type="match status" value="2"/>
</dbReference>
<evidence type="ECO:0000313" key="8">
    <source>
        <dbReference type="EMBL" id="MCP2332594.1"/>
    </source>
</evidence>
<dbReference type="RefSeq" id="WP_245588683.1">
    <property type="nucleotide sequence ID" value="NZ_AUBJ02000001.1"/>
</dbReference>
<dbReference type="InterPro" id="IPR050168">
    <property type="entry name" value="AAA_ATPase_domain"/>
</dbReference>
<dbReference type="InterPro" id="IPR004201">
    <property type="entry name" value="Cdc48_dom2"/>
</dbReference>
<gene>
    <name evidence="8" type="ORF">G443_002864</name>
</gene>
<dbReference type="Pfam" id="PF00004">
    <property type="entry name" value="AAA"/>
    <property type="match status" value="2"/>
</dbReference>
<dbReference type="InterPro" id="IPR003593">
    <property type="entry name" value="AAA+_ATPase"/>
</dbReference>
<dbReference type="InterPro" id="IPR003960">
    <property type="entry name" value="ATPase_AAA_CS"/>
</dbReference>
<dbReference type="InterPro" id="IPR003338">
    <property type="entry name" value="CDC4_N-term_subdom"/>
</dbReference>
<dbReference type="InterPro" id="IPR009010">
    <property type="entry name" value="Asp_de-COase-like_dom_sf"/>
</dbReference>
<evidence type="ECO:0000259" key="7">
    <source>
        <dbReference type="SMART" id="SM01073"/>
    </source>
</evidence>
<feature type="region of interest" description="Disordered" evidence="4">
    <location>
        <begin position="480"/>
        <end position="518"/>
    </location>
</feature>
<dbReference type="Proteomes" id="UP000791080">
    <property type="component" value="Unassembled WGS sequence"/>
</dbReference>
<dbReference type="CDD" id="cd19511">
    <property type="entry name" value="RecA-like_CDC48_r2-like"/>
    <property type="match status" value="1"/>
</dbReference>
<keyword evidence="9" id="KW-1185">Reference proteome</keyword>
<sequence length="922" mass="95015">MIALTARLSPSALDTRRGVVRLHPEVFDALGLTAWDAVRLTGSRVTSALAAVATGRGAAPGVILVDDLTLSNLGLAEGAEVVVAPVEVSAARSVTVAGSRMAAASLPPETLRLALTGKVLSVGDTVSLLPQDVAPPSGVDLSTARRKLSNAIGITWTNELLTVTATEPDGPVAVQPSTQLSWRDAAPLRDSTGRDYSAGSRPSGRFAQSPGPTPAATPAGGTPTTGASSPGGTVPRASDAARTATGTTGATTAPVRPEAPSVSDLVGSEDAAARLTEWLRLTFERPELLERLGANSRLGVLVAGPAGVGKATLVRAVTRAVDAELVEVSAPSVAALEAGTASQRVHDAVAAASAHAAAGRNCVLLVTDIEALVPGANPPPLTTVVLDALRSSSHHGRLAIVGTTAQPEGVDPRLRDPELLDRELVLVPPDTRTRTEVLRMLLRSVPLSDDVDLGVIAERTPGFVTADLLALRREAAVRAALRQPPEREGAATDTATAPVAPQAEAPVEEVVDGELLADPVGETRTARTAEGGDLASEVADAITDAEVVDVSPHGETLALPAPGGGGGTTRLPVPPDQDGGETTRFAVPPSRDDTVEVPAAPADQATTEEPVPASPETATSEEAGPGWPSIRQGDLLDALSSVRPISMSSSDTLQTGGLTLDDVGDMAETKQALTEAVLWPLRYPDSFARLGVRPPRGVLLYGPPGCGKTFLVRALAGTGQLNVMSVKGAELLDKWVGESERAVRELFARAAEAAPTLVFLDEVDALAPRRGGSSDSGVADRVVAALLTELDGVEPMRDVVILAATNRPELIDPALLRPGRLERLVYVPPPDGEARAAILRSASRNTPLADQVDLDALAADLDGYSAADCAALVREAALTAMRENLEATEVTADHLAAARESVRPSLDPAQLAELEAYAASQR</sequence>
<keyword evidence="1 3" id="KW-0547">Nucleotide-binding</keyword>
<evidence type="ECO:0000256" key="2">
    <source>
        <dbReference type="ARBA" id="ARBA00022840"/>
    </source>
</evidence>
<dbReference type="Gene3D" id="2.40.40.20">
    <property type="match status" value="1"/>
</dbReference>
<feature type="compositionally biased region" description="Low complexity" evidence="4">
    <location>
        <begin position="214"/>
        <end position="233"/>
    </location>
</feature>
<dbReference type="EMBL" id="AUBJ02000001">
    <property type="protein sequence ID" value="MCP2332594.1"/>
    <property type="molecule type" value="Genomic_DNA"/>
</dbReference>
<evidence type="ECO:0000256" key="3">
    <source>
        <dbReference type="RuleBase" id="RU003651"/>
    </source>
</evidence>
<feature type="region of interest" description="Disordered" evidence="4">
    <location>
        <begin position="167"/>
        <end position="266"/>
    </location>
</feature>
<evidence type="ECO:0000313" key="9">
    <source>
        <dbReference type="Proteomes" id="UP000791080"/>
    </source>
</evidence>
<dbReference type="Gene3D" id="3.40.50.300">
    <property type="entry name" value="P-loop containing nucleotide triphosphate hydrolases"/>
    <property type="match status" value="2"/>
</dbReference>
<accession>A0ABT1JK92</accession>
<dbReference type="SMART" id="SM01073">
    <property type="entry name" value="CDC48_N"/>
    <property type="match status" value="1"/>
</dbReference>
<dbReference type="PROSITE" id="PS00674">
    <property type="entry name" value="AAA"/>
    <property type="match status" value="1"/>
</dbReference>
<organism evidence="8 9">
    <name type="scientific">Actinoalloteichus caeruleus DSM 43889</name>
    <dbReference type="NCBI Taxonomy" id="1120930"/>
    <lineage>
        <taxon>Bacteria</taxon>
        <taxon>Bacillati</taxon>
        <taxon>Actinomycetota</taxon>
        <taxon>Actinomycetes</taxon>
        <taxon>Pseudonocardiales</taxon>
        <taxon>Pseudonocardiaceae</taxon>
        <taxon>Actinoalloteichus</taxon>
        <taxon>Actinoalloteichus cyanogriseus</taxon>
    </lineage>
</organism>
<dbReference type="Pfam" id="PF02359">
    <property type="entry name" value="CDC48_N"/>
    <property type="match status" value="1"/>
</dbReference>
<protein>
    <submittedName>
        <fullName evidence="8">Transitional endoplasmic reticulum ATPase</fullName>
    </submittedName>
</protein>
<dbReference type="SMART" id="SM01072">
    <property type="entry name" value="CDC48_2"/>
    <property type="match status" value="1"/>
</dbReference>
<dbReference type="PANTHER" id="PTHR23077:SF171">
    <property type="entry name" value="NUCLEAR VALOSIN-CONTAINING PROTEIN-LIKE"/>
    <property type="match status" value="1"/>
</dbReference>
<dbReference type="SUPFAM" id="SSF50692">
    <property type="entry name" value="ADC-like"/>
    <property type="match status" value="1"/>
</dbReference>
<dbReference type="PANTHER" id="PTHR23077">
    <property type="entry name" value="AAA-FAMILY ATPASE"/>
    <property type="match status" value="1"/>
</dbReference>
<dbReference type="InterPro" id="IPR027417">
    <property type="entry name" value="P-loop_NTPase"/>
</dbReference>
<comment type="caution">
    <text evidence="8">The sequence shown here is derived from an EMBL/GenBank/DDBJ whole genome shotgun (WGS) entry which is preliminary data.</text>
</comment>
<dbReference type="InterPro" id="IPR003959">
    <property type="entry name" value="ATPase_AAA_core"/>
</dbReference>
<evidence type="ECO:0000256" key="1">
    <source>
        <dbReference type="ARBA" id="ARBA00022741"/>
    </source>
</evidence>
<feature type="domain" description="AAA+ ATPase" evidence="5">
    <location>
        <begin position="694"/>
        <end position="831"/>
    </location>
</feature>
<dbReference type="InterPro" id="IPR041569">
    <property type="entry name" value="AAA_lid_3"/>
</dbReference>
<reference evidence="8 9" key="1">
    <citation type="submission" date="2022-06" db="EMBL/GenBank/DDBJ databases">
        <title>Genomic Encyclopedia of Type Strains, Phase I: the one thousand microbial genomes (KMG-I) project.</title>
        <authorList>
            <person name="Kyrpides N."/>
        </authorList>
    </citation>
    <scope>NUCLEOTIDE SEQUENCE [LARGE SCALE GENOMIC DNA]</scope>
    <source>
        <strain evidence="8 9">DSM 43889</strain>
    </source>
</reference>